<dbReference type="GeneID" id="8850611"/>
<dbReference type="OrthoDB" id="10367793at2759"/>
<dbReference type="InterPro" id="IPR036305">
    <property type="entry name" value="RGS_sf"/>
</dbReference>
<evidence type="ECO:0000313" key="3">
    <source>
        <dbReference type="Proteomes" id="UP000006671"/>
    </source>
</evidence>
<protein>
    <submittedName>
        <fullName evidence="2">Predicted protein</fullName>
    </submittedName>
</protein>
<dbReference type="Proteomes" id="UP000006671">
    <property type="component" value="Unassembled WGS sequence"/>
</dbReference>
<dbReference type="AlphaFoldDB" id="D2VCE8"/>
<evidence type="ECO:0000259" key="1">
    <source>
        <dbReference type="PROSITE" id="PS50132"/>
    </source>
</evidence>
<organism evidence="3">
    <name type="scientific">Naegleria gruberi</name>
    <name type="common">Amoeba</name>
    <dbReference type="NCBI Taxonomy" id="5762"/>
    <lineage>
        <taxon>Eukaryota</taxon>
        <taxon>Discoba</taxon>
        <taxon>Heterolobosea</taxon>
        <taxon>Tetramitia</taxon>
        <taxon>Eutetramitia</taxon>
        <taxon>Vahlkampfiidae</taxon>
        <taxon>Naegleria</taxon>
    </lineage>
</organism>
<feature type="domain" description="RGS" evidence="1">
    <location>
        <begin position="65"/>
        <end position="240"/>
    </location>
</feature>
<dbReference type="Gene3D" id="1.10.167.10">
    <property type="entry name" value="Regulator of G-protein Signalling 4, domain 2"/>
    <property type="match status" value="1"/>
</dbReference>
<dbReference type="RefSeq" id="XP_002678036.1">
    <property type="nucleotide sequence ID" value="XM_002677990.1"/>
</dbReference>
<dbReference type="KEGG" id="ngr:NAEGRDRAFT_48408"/>
<dbReference type="Pfam" id="PF00615">
    <property type="entry name" value="RGS"/>
    <property type="match status" value="1"/>
</dbReference>
<reference evidence="2 3" key="1">
    <citation type="journal article" date="2010" name="Cell">
        <title>The genome of Naegleria gruberi illuminates early eukaryotic versatility.</title>
        <authorList>
            <person name="Fritz-Laylin L.K."/>
            <person name="Prochnik S.E."/>
            <person name="Ginger M.L."/>
            <person name="Dacks J.B."/>
            <person name="Carpenter M.L."/>
            <person name="Field M.C."/>
            <person name="Kuo A."/>
            <person name="Paredez A."/>
            <person name="Chapman J."/>
            <person name="Pham J."/>
            <person name="Shu S."/>
            <person name="Neupane R."/>
            <person name="Cipriano M."/>
            <person name="Mancuso J."/>
            <person name="Tu H."/>
            <person name="Salamov A."/>
            <person name="Lindquist E."/>
            <person name="Shapiro H."/>
            <person name="Lucas S."/>
            <person name="Grigoriev I.V."/>
            <person name="Cande W.Z."/>
            <person name="Fulton C."/>
            <person name="Rokhsar D.S."/>
            <person name="Dawson S.C."/>
        </authorList>
    </citation>
    <scope>NUCLEOTIDE SEQUENCE [LARGE SCALE GENOMIC DNA]</scope>
    <source>
        <strain evidence="2 3">NEG-M</strain>
    </source>
</reference>
<evidence type="ECO:0000313" key="2">
    <source>
        <dbReference type="EMBL" id="EFC45292.1"/>
    </source>
</evidence>
<gene>
    <name evidence="2" type="ORF">NAEGRDRAFT_48408</name>
</gene>
<dbReference type="PROSITE" id="PS50132">
    <property type="entry name" value="RGS"/>
    <property type="match status" value="1"/>
</dbReference>
<keyword evidence="3" id="KW-1185">Reference proteome</keyword>
<sequence length="626" mass="73437">MSFRLARASVRIATTEINSKSFTVRDQGKRLSSSAQQLSESFHTFDKPIHLLSPLHRSNSHRFVRYDSFIHNEECRKVFLEFLQISKCEELVLFWEELHSYKECYKQFYMKLNNKHGTIYSRGFDPKKKQKLIFNLVERATFIVNTYLTPNSLLELNLHSKHRVHAPKVIDSINNRLRVEKDVFEMIRETQEETQELLIIILNELNPKYIFGDVEATVNLDLKDQLQSHFLKSEIGAKFVKSKGEEFFNNLSKSREQEQVEDEFKDLVMSLSSLKSKLFQNHMICDSLKKNTKLVMFSSNYSSCISDDDIYSTILWERDDSEWTSFHKNYDSSHKFSYNLSLSKSWTISQSFHSDFVNPKHDPSTSSFRVGRVDMIIPFEREKVFHAFSQPDIRKYIEEALDISLLESYTQDSLDDLDDASDCVVVSGDDFSEIIDVSNDRKPKGLFTSKCSMTVQNGTSILQRFEKKKVYDMNHTTLYDSELDCIIHVSKSIVKDSKSDNLGFSHFFFYRDNESGSDSTYMVHLFNLEKKRIDSKFKMKQTIKSRVKRVKQTFHNYFSKHSDVSDLLRTNDPLYIVNTLLLNKFSNPHRSWYRELLKETKSINFQKELKSNFTLSCESLKNNTSF</sequence>
<dbReference type="EMBL" id="GG738863">
    <property type="protein sequence ID" value="EFC45292.1"/>
    <property type="molecule type" value="Genomic_DNA"/>
</dbReference>
<dbReference type="OMA" id="NIFSCES"/>
<accession>D2VCE8</accession>
<name>D2VCE8_NAEGR</name>
<dbReference type="InterPro" id="IPR044926">
    <property type="entry name" value="RGS_subdomain_2"/>
</dbReference>
<dbReference type="VEuPathDB" id="AmoebaDB:NAEGRDRAFT_48408"/>
<dbReference type="SUPFAM" id="SSF48097">
    <property type="entry name" value="Regulator of G-protein signaling, RGS"/>
    <property type="match status" value="1"/>
</dbReference>
<proteinExistence type="predicted"/>
<dbReference type="InParanoid" id="D2VCE8"/>
<dbReference type="InterPro" id="IPR016137">
    <property type="entry name" value="RGS"/>
</dbReference>